<dbReference type="RefSeq" id="WP_186995039.1">
    <property type="nucleotide sequence ID" value="NZ_JACOQG010000014.1"/>
</dbReference>
<comment type="caution">
    <text evidence="2">The sequence shown here is derived from an EMBL/GenBank/DDBJ whole genome shotgun (WGS) entry which is preliminary data.</text>
</comment>
<feature type="transmembrane region" description="Helical" evidence="1">
    <location>
        <begin position="7"/>
        <end position="28"/>
    </location>
</feature>
<sequence>MTVKKKVTIVLVIISIVAISTMIMFSTYKSSEACRKANAAIQWDCSVTCAEESTPDSYVITYSDAKILSKTGVLTVQNRNDFDIIVYLLCEGKQELVSGRIPAGGCYSFLNVTDKEHTVGIHADVGENTDIKVFVYDGKDTESYTR</sequence>
<evidence type="ECO:0008006" key="4">
    <source>
        <dbReference type="Google" id="ProtNLM"/>
    </source>
</evidence>
<keyword evidence="3" id="KW-1185">Reference proteome</keyword>
<keyword evidence="1" id="KW-1133">Transmembrane helix</keyword>
<organism evidence="2 3">
    <name type="scientific">Blautia difficilis</name>
    <dbReference type="NCBI Taxonomy" id="2763027"/>
    <lineage>
        <taxon>Bacteria</taxon>
        <taxon>Bacillati</taxon>
        <taxon>Bacillota</taxon>
        <taxon>Clostridia</taxon>
        <taxon>Lachnospirales</taxon>
        <taxon>Lachnospiraceae</taxon>
        <taxon>Blautia</taxon>
    </lineage>
</organism>
<protein>
    <recommendedName>
        <fullName evidence="4">DUF4860 domain-containing protein</fullName>
    </recommendedName>
</protein>
<keyword evidence="1" id="KW-0472">Membrane</keyword>
<name>A0ABR7IJ41_9FIRM</name>
<proteinExistence type="predicted"/>
<reference evidence="2 3" key="1">
    <citation type="submission" date="2020-08" db="EMBL/GenBank/DDBJ databases">
        <title>Genome public.</title>
        <authorList>
            <person name="Liu C."/>
            <person name="Sun Q."/>
        </authorList>
    </citation>
    <scope>NUCLEOTIDE SEQUENCE [LARGE SCALE GENOMIC DNA]</scope>
    <source>
        <strain evidence="2 3">M29</strain>
    </source>
</reference>
<dbReference type="EMBL" id="JACOQG010000014">
    <property type="protein sequence ID" value="MBC5779997.1"/>
    <property type="molecule type" value="Genomic_DNA"/>
</dbReference>
<keyword evidence="1" id="KW-0812">Transmembrane</keyword>
<dbReference type="Proteomes" id="UP000649826">
    <property type="component" value="Unassembled WGS sequence"/>
</dbReference>
<evidence type="ECO:0000256" key="1">
    <source>
        <dbReference type="SAM" id="Phobius"/>
    </source>
</evidence>
<evidence type="ECO:0000313" key="3">
    <source>
        <dbReference type="Proteomes" id="UP000649826"/>
    </source>
</evidence>
<gene>
    <name evidence="2" type="ORF">H8Z82_10030</name>
</gene>
<accession>A0ABR7IJ41</accession>
<evidence type="ECO:0000313" key="2">
    <source>
        <dbReference type="EMBL" id="MBC5779997.1"/>
    </source>
</evidence>